<accession>A0A1L9SNP0</accession>
<feature type="transmembrane region" description="Helical" evidence="1">
    <location>
        <begin position="57"/>
        <end position="79"/>
    </location>
</feature>
<dbReference type="VEuPathDB" id="FungiDB:ASPZODRAFT_1323343"/>
<sequence>MVFFLPPPPPCGILTTFWFIRWRPCQVHFFYISGDDFLLAGLDRPAFDIWPMRLFRVSALVAGLYYYCLLLFCSSLLLFRSIGLNWQPILYIQSTTCTYYIKQAHVSSCVIVRIAC</sequence>
<organism evidence="2 3">
    <name type="scientific">Penicilliopsis zonata CBS 506.65</name>
    <dbReference type="NCBI Taxonomy" id="1073090"/>
    <lineage>
        <taxon>Eukaryota</taxon>
        <taxon>Fungi</taxon>
        <taxon>Dikarya</taxon>
        <taxon>Ascomycota</taxon>
        <taxon>Pezizomycotina</taxon>
        <taxon>Eurotiomycetes</taxon>
        <taxon>Eurotiomycetidae</taxon>
        <taxon>Eurotiales</taxon>
        <taxon>Aspergillaceae</taxon>
        <taxon>Penicilliopsis</taxon>
    </lineage>
</organism>
<keyword evidence="1" id="KW-0472">Membrane</keyword>
<dbReference type="Proteomes" id="UP000184188">
    <property type="component" value="Unassembled WGS sequence"/>
</dbReference>
<protein>
    <submittedName>
        <fullName evidence="2">Uncharacterized protein</fullName>
    </submittedName>
</protein>
<evidence type="ECO:0000313" key="3">
    <source>
        <dbReference type="Proteomes" id="UP000184188"/>
    </source>
</evidence>
<gene>
    <name evidence="2" type="ORF">ASPZODRAFT_1323343</name>
</gene>
<dbReference type="AlphaFoldDB" id="A0A1L9SNP0"/>
<name>A0A1L9SNP0_9EURO</name>
<dbReference type="EMBL" id="KV878338">
    <property type="protein sequence ID" value="OJJ48808.1"/>
    <property type="molecule type" value="Genomic_DNA"/>
</dbReference>
<reference evidence="3" key="1">
    <citation type="journal article" date="2017" name="Genome Biol.">
        <title>Comparative genomics reveals high biological diversity and specific adaptations in the industrially and medically important fungal genus Aspergillus.</title>
        <authorList>
            <person name="de Vries R.P."/>
            <person name="Riley R."/>
            <person name="Wiebenga A."/>
            <person name="Aguilar-Osorio G."/>
            <person name="Amillis S."/>
            <person name="Uchima C.A."/>
            <person name="Anderluh G."/>
            <person name="Asadollahi M."/>
            <person name="Askin M."/>
            <person name="Barry K."/>
            <person name="Battaglia E."/>
            <person name="Bayram O."/>
            <person name="Benocci T."/>
            <person name="Braus-Stromeyer S.A."/>
            <person name="Caldana C."/>
            <person name="Canovas D."/>
            <person name="Cerqueira G.C."/>
            <person name="Chen F."/>
            <person name="Chen W."/>
            <person name="Choi C."/>
            <person name="Clum A."/>
            <person name="Dos Santos R.A."/>
            <person name="Damasio A.R."/>
            <person name="Diallinas G."/>
            <person name="Emri T."/>
            <person name="Fekete E."/>
            <person name="Flipphi M."/>
            <person name="Freyberg S."/>
            <person name="Gallo A."/>
            <person name="Gournas C."/>
            <person name="Habgood R."/>
            <person name="Hainaut M."/>
            <person name="Harispe M.L."/>
            <person name="Henrissat B."/>
            <person name="Hilden K.S."/>
            <person name="Hope R."/>
            <person name="Hossain A."/>
            <person name="Karabika E."/>
            <person name="Karaffa L."/>
            <person name="Karanyi Z."/>
            <person name="Krasevec N."/>
            <person name="Kuo A."/>
            <person name="Kusch H."/>
            <person name="LaButti K."/>
            <person name="Lagendijk E.L."/>
            <person name="Lapidus A."/>
            <person name="Levasseur A."/>
            <person name="Lindquist E."/>
            <person name="Lipzen A."/>
            <person name="Logrieco A.F."/>
            <person name="MacCabe A."/>
            <person name="Maekelae M.R."/>
            <person name="Malavazi I."/>
            <person name="Melin P."/>
            <person name="Meyer V."/>
            <person name="Mielnichuk N."/>
            <person name="Miskei M."/>
            <person name="Molnar A.P."/>
            <person name="Mule G."/>
            <person name="Ngan C.Y."/>
            <person name="Orejas M."/>
            <person name="Orosz E."/>
            <person name="Ouedraogo J.P."/>
            <person name="Overkamp K.M."/>
            <person name="Park H.-S."/>
            <person name="Perrone G."/>
            <person name="Piumi F."/>
            <person name="Punt P.J."/>
            <person name="Ram A.F."/>
            <person name="Ramon A."/>
            <person name="Rauscher S."/>
            <person name="Record E."/>
            <person name="Riano-Pachon D.M."/>
            <person name="Robert V."/>
            <person name="Roehrig J."/>
            <person name="Ruller R."/>
            <person name="Salamov A."/>
            <person name="Salih N.S."/>
            <person name="Samson R.A."/>
            <person name="Sandor E."/>
            <person name="Sanguinetti M."/>
            <person name="Schuetze T."/>
            <person name="Sepcic K."/>
            <person name="Shelest E."/>
            <person name="Sherlock G."/>
            <person name="Sophianopoulou V."/>
            <person name="Squina F.M."/>
            <person name="Sun H."/>
            <person name="Susca A."/>
            <person name="Todd R.B."/>
            <person name="Tsang A."/>
            <person name="Unkles S.E."/>
            <person name="van de Wiele N."/>
            <person name="van Rossen-Uffink D."/>
            <person name="Oliveira J.V."/>
            <person name="Vesth T.C."/>
            <person name="Visser J."/>
            <person name="Yu J.-H."/>
            <person name="Zhou M."/>
            <person name="Andersen M.R."/>
            <person name="Archer D.B."/>
            <person name="Baker S.E."/>
            <person name="Benoit I."/>
            <person name="Brakhage A.A."/>
            <person name="Braus G.H."/>
            <person name="Fischer R."/>
            <person name="Frisvad J.C."/>
            <person name="Goldman G.H."/>
            <person name="Houbraken J."/>
            <person name="Oakley B."/>
            <person name="Pocsi I."/>
            <person name="Scazzocchio C."/>
            <person name="Seiboth B."/>
            <person name="vanKuyk P.A."/>
            <person name="Wortman J."/>
            <person name="Dyer P.S."/>
            <person name="Grigoriev I.V."/>
        </authorList>
    </citation>
    <scope>NUCLEOTIDE SEQUENCE [LARGE SCALE GENOMIC DNA]</scope>
    <source>
        <strain evidence="3">CBS 506.65</strain>
    </source>
</reference>
<proteinExistence type="predicted"/>
<keyword evidence="1" id="KW-0812">Transmembrane</keyword>
<keyword evidence="3" id="KW-1185">Reference proteome</keyword>
<keyword evidence="1" id="KW-1133">Transmembrane helix</keyword>
<dbReference type="GeneID" id="34609453"/>
<evidence type="ECO:0000256" key="1">
    <source>
        <dbReference type="SAM" id="Phobius"/>
    </source>
</evidence>
<dbReference type="RefSeq" id="XP_022583318.1">
    <property type="nucleotide sequence ID" value="XM_022722988.1"/>
</dbReference>
<evidence type="ECO:0000313" key="2">
    <source>
        <dbReference type="EMBL" id="OJJ48808.1"/>
    </source>
</evidence>